<dbReference type="Gene3D" id="1.20.90.10">
    <property type="entry name" value="Phospholipase A2 domain"/>
    <property type="match status" value="1"/>
</dbReference>
<protein>
    <recommendedName>
        <fullName evidence="6">Phospholipase A2</fullName>
    </recommendedName>
</protein>
<comment type="caution">
    <text evidence="4">The sequence shown here is derived from an EMBL/GenBank/DDBJ whole genome shotgun (WGS) entry which is preliminary data.</text>
</comment>
<gene>
    <name evidence="4" type="ORF">GCM10009539_44870</name>
</gene>
<dbReference type="Pfam" id="PF09056">
    <property type="entry name" value="Phospholip_A2_3"/>
    <property type="match status" value="1"/>
</dbReference>
<dbReference type="InterPro" id="IPR015141">
    <property type="entry name" value="PLipase_A2_prok/fun"/>
</dbReference>
<dbReference type="Proteomes" id="UP001500967">
    <property type="component" value="Unassembled WGS sequence"/>
</dbReference>
<evidence type="ECO:0008006" key="6">
    <source>
        <dbReference type="Google" id="ProtNLM"/>
    </source>
</evidence>
<feature type="compositionally biased region" description="Low complexity" evidence="1">
    <location>
        <begin position="56"/>
        <end position="79"/>
    </location>
</feature>
<keyword evidence="3" id="KW-0732">Signal</keyword>
<keyword evidence="2" id="KW-0472">Membrane</keyword>
<accession>A0ABP3EA89</accession>
<dbReference type="SUPFAM" id="SSF48619">
    <property type="entry name" value="Phospholipase A2, PLA2"/>
    <property type="match status" value="1"/>
</dbReference>
<feature type="region of interest" description="Disordered" evidence="1">
    <location>
        <begin position="46"/>
        <end position="86"/>
    </location>
</feature>
<evidence type="ECO:0000313" key="5">
    <source>
        <dbReference type="Proteomes" id="UP001500967"/>
    </source>
</evidence>
<feature type="chain" id="PRO_5047278935" description="Phospholipase A2" evidence="3">
    <location>
        <begin position="20"/>
        <end position="237"/>
    </location>
</feature>
<keyword evidence="2" id="KW-0812">Transmembrane</keyword>
<evidence type="ECO:0000256" key="2">
    <source>
        <dbReference type="SAM" id="Phobius"/>
    </source>
</evidence>
<organism evidence="4 5">
    <name type="scientific">Cryptosporangium japonicum</name>
    <dbReference type="NCBI Taxonomy" id="80872"/>
    <lineage>
        <taxon>Bacteria</taxon>
        <taxon>Bacillati</taxon>
        <taxon>Actinomycetota</taxon>
        <taxon>Actinomycetes</taxon>
        <taxon>Cryptosporangiales</taxon>
        <taxon>Cryptosporangiaceae</taxon>
        <taxon>Cryptosporangium</taxon>
    </lineage>
</organism>
<evidence type="ECO:0000313" key="4">
    <source>
        <dbReference type="EMBL" id="GAA0254709.1"/>
    </source>
</evidence>
<sequence length="237" mass="24660">MQRRLWMVLLTTALTTVLGGDTAPATPPDHRNSPAATAIQALTAPAPSVPAPSVPAPGASASGVSTPADTAPADLAPGARASSARTPGDFEAVMGYSPVREHGRWVAPKGACSAPTGATRYDFSGPCKAHDLGYDLLRYAARVGEPLGPWAREAIDAAFGRALAARCRAVGGSAACRATAAMYHGVVVANSWRQDWRDPRPEPWLPWVLVAAVVTLAPVGVNAVIARRDRGSRRRDG</sequence>
<proteinExistence type="predicted"/>
<dbReference type="InterPro" id="IPR036444">
    <property type="entry name" value="PLipase_A2_dom_sf"/>
</dbReference>
<name>A0ABP3EA89_9ACTN</name>
<reference evidence="5" key="1">
    <citation type="journal article" date="2019" name="Int. J. Syst. Evol. Microbiol.">
        <title>The Global Catalogue of Microorganisms (GCM) 10K type strain sequencing project: providing services to taxonomists for standard genome sequencing and annotation.</title>
        <authorList>
            <consortium name="The Broad Institute Genomics Platform"/>
            <consortium name="The Broad Institute Genome Sequencing Center for Infectious Disease"/>
            <person name="Wu L."/>
            <person name="Ma J."/>
        </authorList>
    </citation>
    <scope>NUCLEOTIDE SEQUENCE [LARGE SCALE GENOMIC DNA]</scope>
    <source>
        <strain evidence="5">JCM 10425</strain>
    </source>
</reference>
<feature type="signal peptide" evidence="3">
    <location>
        <begin position="1"/>
        <end position="19"/>
    </location>
</feature>
<keyword evidence="2" id="KW-1133">Transmembrane helix</keyword>
<evidence type="ECO:0000256" key="3">
    <source>
        <dbReference type="SAM" id="SignalP"/>
    </source>
</evidence>
<keyword evidence="5" id="KW-1185">Reference proteome</keyword>
<dbReference type="RefSeq" id="WP_344650851.1">
    <property type="nucleotide sequence ID" value="NZ_BAAAGX010000017.1"/>
</dbReference>
<evidence type="ECO:0000256" key="1">
    <source>
        <dbReference type="SAM" id="MobiDB-lite"/>
    </source>
</evidence>
<dbReference type="EMBL" id="BAAAGX010000017">
    <property type="protein sequence ID" value="GAA0254709.1"/>
    <property type="molecule type" value="Genomic_DNA"/>
</dbReference>
<feature type="transmembrane region" description="Helical" evidence="2">
    <location>
        <begin position="204"/>
        <end position="225"/>
    </location>
</feature>